<evidence type="ECO:0000256" key="5">
    <source>
        <dbReference type="ARBA" id="ARBA00023004"/>
    </source>
</evidence>
<evidence type="ECO:0000256" key="1">
    <source>
        <dbReference type="ARBA" id="ARBA00010617"/>
    </source>
</evidence>
<feature type="binding site" description="axial binding residue" evidence="6">
    <location>
        <position position="514"/>
    </location>
    <ligand>
        <name>heme</name>
        <dbReference type="ChEBI" id="CHEBI:30413"/>
    </ligand>
    <ligandPart>
        <name>Fe</name>
        <dbReference type="ChEBI" id="CHEBI:18248"/>
    </ligandPart>
</feature>
<evidence type="ECO:0000313" key="10">
    <source>
        <dbReference type="Proteomes" id="UP000734854"/>
    </source>
</evidence>
<keyword evidence="7" id="KW-0560">Oxidoreductase</keyword>
<dbReference type="Proteomes" id="UP000734854">
    <property type="component" value="Unassembled WGS sequence"/>
</dbReference>
<keyword evidence="10" id="KW-1185">Reference proteome</keyword>
<dbReference type="InterPro" id="IPR001128">
    <property type="entry name" value="Cyt_P450"/>
</dbReference>
<dbReference type="InterPro" id="IPR017972">
    <property type="entry name" value="Cyt_P450_CS"/>
</dbReference>
<dbReference type="GO" id="GO:0004497">
    <property type="term" value="F:monooxygenase activity"/>
    <property type="evidence" value="ECO:0007669"/>
    <property type="project" value="UniProtKB-KW"/>
</dbReference>
<protein>
    <recommendedName>
        <fullName evidence="8">RING-CH-type domain-containing protein</fullName>
    </recommendedName>
</protein>
<dbReference type="CDD" id="cd16495">
    <property type="entry name" value="RING_CH-C4HC3_MARCH"/>
    <property type="match status" value="1"/>
</dbReference>
<name>A0A8J5HK02_ZINOF</name>
<dbReference type="PANTHER" id="PTHR47955:SF15">
    <property type="entry name" value="CYTOCHROME P450 71A2-LIKE"/>
    <property type="match status" value="1"/>
</dbReference>
<organism evidence="9 10">
    <name type="scientific">Zingiber officinale</name>
    <name type="common">Ginger</name>
    <name type="synonym">Amomum zingiber</name>
    <dbReference type="NCBI Taxonomy" id="94328"/>
    <lineage>
        <taxon>Eukaryota</taxon>
        <taxon>Viridiplantae</taxon>
        <taxon>Streptophyta</taxon>
        <taxon>Embryophyta</taxon>
        <taxon>Tracheophyta</taxon>
        <taxon>Spermatophyta</taxon>
        <taxon>Magnoliopsida</taxon>
        <taxon>Liliopsida</taxon>
        <taxon>Zingiberales</taxon>
        <taxon>Zingiberaceae</taxon>
        <taxon>Zingiber</taxon>
    </lineage>
</organism>
<dbReference type="GO" id="GO:0016705">
    <property type="term" value="F:oxidoreductase activity, acting on paired donors, with incorporation or reduction of molecular oxygen"/>
    <property type="evidence" value="ECO:0007669"/>
    <property type="project" value="InterPro"/>
</dbReference>
<dbReference type="Gene3D" id="1.10.630.10">
    <property type="entry name" value="Cytochrome P450"/>
    <property type="match status" value="1"/>
</dbReference>
<dbReference type="PROSITE" id="PS00086">
    <property type="entry name" value="CYTOCHROME_P450"/>
    <property type="match status" value="1"/>
</dbReference>
<dbReference type="SUPFAM" id="SSF57850">
    <property type="entry name" value="RING/U-box"/>
    <property type="match status" value="1"/>
</dbReference>
<dbReference type="GO" id="GO:0020037">
    <property type="term" value="F:heme binding"/>
    <property type="evidence" value="ECO:0007669"/>
    <property type="project" value="InterPro"/>
</dbReference>
<accession>A0A8J5HK02</accession>
<dbReference type="Pfam" id="PF00067">
    <property type="entry name" value="p450"/>
    <property type="match status" value="1"/>
</dbReference>
<dbReference type="SUPFAM" id="SSF48264">
    <property type="entry name" value="Cytochrome P450"/>
    <property type="match status" value="1"/>
</dbReference>
<dbReference type="PRINTS" id="PR00463">
    <property type="entry name" value="EP450I"/>
</dbReference>
<evidence type="ECO:0000313" key="9">
    <source>
        <dbReference type="EMBL" id="KAG6528838.1"/>
    </source>
</evidence>
<dbReference type="InterPro" id="IPR011016">
    <property type="entry name" value="Znf_RING-CH"/>
</dbReference>
<dbReference type="GO" id="GO:0008270">
    <property type="term" value="F:zinc ion binding"/>
    <property type="evidence" value="ECO:0007669"/>
    <property type="project" value="UniProtKB-KW"/>
</dbReference>
<keyword evidence="7" id="KW-0503">Monooxygenase</keyword>
<dbReference type="AlphaFoldDB" id="A0A8J5HK02"/>
<keyword evidence="3" id="KW-0863">Zinc-finger</keyword>
<proteinExistence type="inferred from homology"/>
<keyword evidence="2 6" id="KW-0479">Metal-binding</keyword>
<dbReference type="FunFam" id="1.10.630.10:FF:000011">
    <property type="entry name" value="Cytochrome P450 83B1"/>
    <property type="match status" value="1"/>
</dbReference>
<dbReference type="PROSITE" id="PS51292">
    <property type="entry name" value="ZF_RING_CH"/>
    <property type="match status" value="1"/>
</dbReference>
<dbReference type="PRINTS" id="PR00385">
    <property type="entry name" value="P450"/>
</dbReference>
<evidence type="ECO:0000256" key="7">
    <source>
        <dbReference type="RuleBase" id="RU000461"/>
    </source>
</evidence>
<evidence type="ECO:0000256" key="2">
    <source>
        <dbReference type="ARBA" id="ARBA00022723"/>
    </source>
</evidence>
<feature type="domain" description="RING-CH-type" evidence="8">
    <location>
        <begin position="1"/>
        <end position="59"/>
    </location>
</feature>
<dbReference type="SMART" id="SM00744">
    <property type="entry name" value="RINGv"/>
    <property type="match status" value="1"/>
</dbReference>
<dbReference type="CDD" id="cd11072">
    <property type="entry name" value="CYP71-like"/>
    <property type="match status" value="1"/>
</dbReference>
<keyword evidence="6 7" id="KW-0349">Heme</keyword>
<dbReference type="Pfam" id="PF12906">
    <property type="entry name" value="RINGv"/>
    <property type="match status" value="1"/>
</dbReference>
<gene>
    <name evidence="9" type="ORF">ZIOFF_011023</name>
</gene>
<dbReference type="GO" id="GO:0005506">
    <property type="term" value="F:iron ion binding"/>
    <property type="evidence" value="ECO:0007669"/>
    <property type="project" value="InterPro"/>
</dbReference>
<comment type="similarity">
    <text evidence="1 7">Belongs to the cytochrome P450 family.</text>
</comment>
<evidence type="ECO:0000259" key="8">
    <source>
        <dbReference type="PROSITE" id="PS51292"/>
    </source>
</evidence>
<comment type="cofactor">
    <cofactor evidence="6">
        <name>heme</name>
        <dbReference type="ChEBI" id="CHEBI:30413"/>
    </cofactor>
</comment>
<evidence type="ECO:0000256" key="4">
    <source>
        <dbReference type="ARBA" id="ARBA00022833"/>
    </source>
</evidence>
<dbReference type="InterPro" id="IPR036396">
    <property type="entry name" value="Cyt_P450_sf"/>
</dbReference>
<dbReference type="PANTHER" id="PTHR47955">
    <property type="entry name" value="CYTOCHROME P450 FAMILY 71 PROTEIN"/>
    <property type="match status" value="1"/>
</dbReference>
<keyword evidence="4" id="KW-0862">Zinc</keyword>
<evidence type="ECO:0000256" key="6">
    <source>
        <dbReference type="PIRSR" id="PIRSR602401-1"/>
    </source>
</evidence>
<sequence length="574" mass="64465">MCRICHLSSRSGEGGSELILLGCHCKGELGFAHCHCAEAWFMVKGNRCCEICGANAENITIVIDSRVLEEGHARRELNTQNPHDNGERIVCWKSPTHLLPPSPPTLPVIGNLHQLSGSLPHRILQELSAKYGPVMLLHLGSVPTVIVSSPPAAEEVLKSRDVAFASRPHTTVTHRLFFGNQDLIFGKYGKQWRQLRRIATVHLLSHTRVLSFRPARQAEVALLVADIRSAAAASRPVNVSDVIIEFTSNFICRVALGRTYSEEKGEGSKVNKLFDEITALLVAFPLRDYIPWLGWIDRLNGFDYKVKKVALEFDTFIEQVIQEHINMRNRNERTHNNEDLVDILLSLGDVDSSVSLSQENIKGLIFDMFGGGTDTTFATIEWVMTELIRHPNAMRRVQEEIRGVVGAEAKEEIIGEEKLEEMKYLRAVIMEALRLHPIVPLLLPREASVDTQLQGYHIPKGTRVLVNAWALGRDPKLWDKADEFSPERFLNTCAFDFKGKDFRYLPFGAGRRGCPGIGMAEVTLELVLATLLLHFDWELPDGMRAEELDADEGHAIVIHRKSKLVLVAKPCRRH</sequence>
<dbReference type="EMBL" id="JACMSC010000003">
    <property type="protein sequence ID" value="KAG6528838.1"/>
    <property type="molecule type" value="Genomic_DNA"/>
</dbReference>
<dbReference type="InterPro" id="IPR013083">
    <property type="entry name" value="Znf_RING/FYVE/PHD"/>
</dbReference>
<evidence type="ECO:0000256" key="3">
    <source>
        <dbReference type="ARBA" id="ARBA00022771"/>
    </source>
</evidence>
<dbReference type="Gene3D" id="3.30.40.10">
    <property type="entry name" value="Zinc/RING finger domain, C3HC4 (zinc finger)"/>
    <property type="match status" value="1"/>
</dbReference>
<dbReference type="InterPro" id="IPR002401">
    <property type="entry name" value="Cyt_P450_E_grp-I"/>
</dbReference>
<keyword evidence="5 6" id="KW-0408">Iron</keyword>
<reference evidence="9 10" key="1">
    <citation type="submission" date="2020-08" db="EMBL/GenBank/DDBJ databases">
        <title>Plant Genome Project.</title>
        <authorList>
            <person name="Zhang R.-G."/>
        </authorList>
    </citation>
    <scope>NUCLEOTIDE SEQUENCE [LARGE SCALE GENOMIC DNA]</scope>
    <source>
        <tissue evidence="9">Rhizome</tissue>
    </source>
</reference>
<comment type="caution">
    <text evidence="9">The sequence shown here is derived from an EMBL/GenBank/DDBJ whole genome shotgun (WGS) entry which is preliminary data.</text>
</comment>